<keyword evidence="2" id="KW-1185">Reference proteome</keyword>
<accession>A0AAV1ZS10</accession>
<evidence type="ECO:0000313" key="2">
    <source>
        <dbReference type="Proteomes" id="UP001497382"/>
    </source>
</evidence>
<name>A0AAV1ZS10_9ARAC</name>
<feature type="non-terminal residue" evidence="1">
    <location>
        <position position="1"/>
    </location>
</feature>
<comment type="caution">
    <text evidence="1">The sequence shown here is derived from an EMBL/GenBank/DDBJ whole genome shotgun (WGS) entry which is preliminary data.</text>
</comment>
<proteinExistence type="predicted"/>
<gene>
    <name evidence="1" type="ORF">LARSCL_LOCUS7549</name>
</gene>
<organism evidence="1 2">
    <name type="scientific">Larinioides sclopetarius</name>
    <dbReference type="NCBI Taxonomy" id="280406"/>
    <lineage>
        <taxon>Eukaryota</taxon>
        <taxon>Metazoa</taxon>
        <taxon>Ecdysozoa</taxon>
        <taxon>Arthropoda</taxon>
        <taxon>Chelicerata</taxon>
        <taxon>Arachnida</taxon>
        <taxon>Araneae</taxon>
        <taxon>Araneomorphae</taxon>
        <taxon>Entelegynae</taxon>
        <taxon>Araneoidea</taxon>
        <taxon>Araneidae</taxon>
        <taxon>Larinioides</taxon>
    </lineage>
</organism>
<protein>
    <submittedName>
        <fullName evidence="1">Uncharacterized protein</fullName>
    </submittedName>
</protein>
<dbReference type="Proteomes" id="UP001497382">
    <property type="component" value="Unassembled WGS sequence"/>
</dbReference>
<reference evidence="1 2" key="1">
    <citation type="submission" date="2024-04" db="EMBL/GenBank/DDBJ databases">
        <authorList>
            <person name="Rising A."/>
            <person name="Reimegard J."/>
            <person name="Sonavane S."/>
            <person name="Akerstrom W."/>
            <person name="Nylinder S."/>
            <person name="Hedman E."/>
            <person name="Kallberg Y."/>
        </authorList>
    </citation>
    <scope>NUCLEOTIDE SEQUENCE [LARGE SCALE GENOMIC DNA]</scope>
</reference>
<evidence type="ECO:0000313" key="1">
    <source>
        <dbReference type="EMBL" id="CAL1274582.1"/>
    </source>
</evidence>
<sequence>KNFLALGYWTIFCVRARRNFPFLPLPAGLVVQSLYSIKGITNSIPANLTEFKICNRKAHRTRSVAWSSIYAKRRLQVWHRIS</sequence>
<dbReference type="AlphaFoldDB" id="A0AAV1ZS10"/>
<dbReference type="EMBL" id="CAXIEN010000078">
    <property type="protein sequence ID" value="CAL1274582.1"/>
    <property type="molecule type" value="Genomic_DNA"/>
</dbReference>